<dbReference type="PROSITE" id="PS00139">
    <property type="entry name" value="THIOL_PROTEASE_CYS"/>
    <property type="match status" value="1"/>
</dbReference>
<keyword evidence="6" id="KW-1015">Disulfide bond</keyword>
<evidence type="ECO:0000256" key="3">
    <source>
        <dbReference type="ARBA" id="ARBA00022729"/>
    </source>
</evidence>
<comment type="caution">
    <text evidence="8">The sequence shown here is derived from an EMBL/GenBank/DDBJ whole genome shotgun (WGS) entry which is preliminary data.</text>
</comment>
<dbReference type="Gene3D" id="3.90.70.10">
    <property type="entry name" value="Cysteine proteinases"/>
    <property type="match status" value="1"/>
</dbReference>
<evidence type="ECO:0000256" key="1">
    <source>
        <dbReference type="ARBA" id="ARBA00008455"/>
    </source>
</evidence>
<dbReference type="SUPFAM" id="SSF54001">
    <property type="entry name" value="Cysteine proteinases"/>
    <property type="match status" value="1"/>
</dbReference>
<dbReference type="PANTHER" id="PTHR12411">
    <property type="entry name" value="CYSTEINE PROTEASE FAMILY C1-RELATED"/>
    <property type="match status" value="1"/>
</dbReference>
<dbReference type="InterPro" id="IPR000668">
    <property type="entry name" value="Peptidase_C1A_C"/>
</dbReference>
<sequence length="332" mass="36697">MVGLYFQKRRQNEKNFVHRCVAVTLSVAFCDSHLIADEFIESINQKATTWTARKNFENYTTEQLKALAGVKGIYSDERNRLPRIVHNVQADGIPDTFDSREVWPECSSIGTIRNQGQCGSCWAFAAVEVMSDRLCIFSAGAKQFVFSPEELVSCCTACGSGCDGGMLNEPFIYWTNHGIPSGGDEGSNYGCMPYTAGSTGVTPQCNERCLSNYDKSWSDDIRHGIAAFEVTTTVEQIQHEIMINGPVEAFMTVYQDFYNYGSGIYQYTEGSSVGGHAVKILGWGTDNGIPYWLAANSWGTDFGENGFFRILRGSNNVDIESYVTAGNPNTDE</sequence>
<gene>
    <name evidence="8" type="ORF">NQ317_000938</name>
</gene>
<dbReference type="Proteomes" id="UP001162164">
    <property type="component" value="Unassembled WGS sequence"/>
</dbReference>
<organism evidence="8 9">
    <name type="scientific">Molorchus minor</name>
    <dbReference type="NCBI Taxonomy" id="1323400"/>
    <lineage>
        <taxon>Eukaryota</taxon>
        <taxon>Metazoa</taxon>
        <taxon>Ecdysozoa</taxon>
        <taxon>Arthropoda</taxon>
        <taxon>Hexapoda</taxon>
        <taxon>Insecta</taxon>
        <taxon>Pterygota</taxon>
        <taxon>Neoptera</taxon>
        <taxon>Endopterygota</taxon>
        <taxon>Coleoptera</taxon>
        <taxon>Polyphaga</taxon>
        <taxon>Cucujiformia</taxon>
        <taxon>Chrysomeloidea</taxon>
        <taxon>Cerambycidae</taxon>
        <taxon>Lamiinae</taxon>
        <taxon>Monochamini</taxon>
        <taxon>Molorchus</taxon>
    </lineage>
</organism>
<dbReference type="InterPro" id="IPR025660">
    <property type="entry name" value="Pept_his_AS"/>
</dbReference>
<evidence type="ECO:0000256" key="5">
    <source>
        <dbReference type="ARBA" id="ARBA00022807"/>
    </source>
</evidence>
<dbReference type="CDD" id="cd02620">
    <property type="entry name" value="Peptidase_C1A_CathepsinB"/>
    <property type="match status" value="1"/>
</dbReference>
<dbReference type="InterPro" id="IPR000169">
    <property type="entry name" value="Pept_cys_AS"/>
</dbReference>
<dbReference type="Pfam" id="PF00112">
    <property type="entry name" value="Peptidase_C1"/>
    <property type="match status" value="1"/>
</dbReference>
<dbReference type="PRINTS" id="PR00705">
    <property type="entry name" value="PAPAIN"/>
</dbReference>
<dbReference type="InterPro" id="IPR025661">
    <property type="entry name" value="Pept_asp_AS"/>
</dbReference>
<dbReference type="PROSITE" id="PS00639">
    <property type="entry name" value="THIOL_PROTEASE_HIS"/>
    <property type="match status" value="1"/>
</dbReference>
<dbReference type="EMBL" id="JAPWTJ010000593">
    <property type="protein sequence ID" value="KAJ8977053.1"/>
    <property type="molecule type" value="Genomic_DNA"/>
</dbReference>
<dbReference type="InterPro" id="IPR038765">
    <property type="entry name" value="Papain-like_cys_pep_sf"/>
</dbReference>
<keyword evidence="2" id="KW-0645">Protease</keyword>
<evidence type="ECO:0000256" key="4">
    <source>
        <dbReference type="ARBA" id="ARBA00022801"/>
    </source>
</evidence>
<accession>A0ABQ9JGB5</accession>
<dbReference type="Pfam" id="PF08127">
    <property type="entry name" value="Propeptide_C1"/>
    <property type="match status" value="1"/>
</dbReference>
<keyword evidence="4" id="KW-0378">Hydrolase</keyword>
<keyword evidence="5" id="KW-0788">Thiol protease</keyword>
<evidence type="ECO:0000256" key="2">
    <source>
        <dbReference type="ARBA" id="ARBA00022670"/>
    </source>
</evidence>
<comment type="similarity">
    <text evidence="1">Belongs to the peptidase C1 family.</text>
</comment>
<dbReference type="InterPro" id="IPR012599">
    <property type="entry name" value="Propeptide_C1A"/>
</dbReference>
<protein>
    <recommendedName>
        <fullName evidence="7">Peptidase C1A papain C-terminal domain-containing protein</fullName>
    </recommendedName>
</protein>
<evidence type="ECO:0000259" key="7">
    <source>
        <dbReference type="SMART" id="SM00645"/>
    </source>
</evidence>
<dbReference type="SMART" id="SM00645">
    <property type="entry name" value="Pept_C1"/>
    <property type="match status" value="1"/>
</dbReference>
<dbReference type="PROSITE" id="PS00640">
    <property type="entry name" value="THIOL_PROTEASE_ASN"/>
    <property type="match status" value="1"/>
</dbReference>
<keyword evidence="9" id="KW-1185">Reference proteome</keyword>
<reference evidence="8" key="1">
    <citation type="journal article" date="2023" name="Insect Mol. Biol.">
        <title>Genome sequencing provides insights into the evolution of gene families encoding plant cell wall-degrading enzymes in longhorned beetles.</title>
        <authorList>
            <person name="Shin N.R."/>
            <person name="Okamura Y."/>
            <person name="Kirsch R."/>
            <person name="Pauchet Y."/>
        </authorList>
    </citation>
    <scope>NUCLEOTIDE SEQUENCE</scope>
    <source>
        <strain evidence="8">MMC_N1</strain>
    </source>
</reference>
<keyword evidence="3" id="KW-0732">Signal</keyword>
<evidence type="ECO:0000313" key="8">
    <source>
        <dbReference type="EMBL" id="KAJ8977053.1"/>
    </source>
</evidence>
<dbReference type="InterPro" id="IPR013128">
    <property type="entry name" value="Peptidase_C1A"/>
</dbReference>
<proteinExistence type="inferred from homology"/>
<evidence type="ECO:0000313" key="9">
    <source>
        <dbReference type="Proteomes" id="UP001162164"/>
    </source>
</evidence>
<feature type="domain" description="Peptidase C1A papain C-terminal" evidence="7">
    <location>
        <begin position="93"/>
        <end position="327"/>
    </location>
</feature>
<name>A0ABQ9JGB5_9CUCU</name>
<evidence type="ECO:0000256" key="6">
    <source>
        <dbReference type="ARBA" id="ARBA00023157"/>
    </source>
</evidence>